<feature type="domain" description="HYR" evidence="5">
    <location>
        <begin position="3350"/>
        <end position="3434"/>
    </location>
</feature>
<feature type="domain" description="HYR" evidence="5">
    <location>
        <begin position="2252"/>
        <end position="2340"/>
    </location>
</feature>
<feature type="disulfide bond" evidence="3">
    <location>
        <begin position="4526"/>
        <end position="4535"/>
    </location>
</feature>
<feature type="disulfide bond" evidence="3">
    <location>
        <begin position="254"/>
        <end position="263"/>
    </location>
</feature>
<feature type="domain" description="EGF-like" evidence="4">
    <location>
        <begin position="225"/>
        <end position="264"/>
    </location>
</feature>
<dbReference type="Proteomes" id="UP001152320">
    <property type="component" value="Chromosome 21"/>
</dbReference>
<dbReference type="GO" id="GO:0005509">
    <property type="term" value="F:calcium ion binding"/>
    <property type="evidence" value="ECO:0007669"/>
    <property type="project" value="InterPro"/>
</dbReference>
<evidence type="ECO:0000313" key="6">
    <source>
        <dbReference type="EMBL" id="KAJ8021299.1"/>
    </source>
</evidence>
<feature type="domain" description="HYR" evidence="5">
    <location>
        <begin position="2842"/>
        <end position="2925"/>
    </location>
</feature>
<feature type="domain" description="HYR" evidence="5">
    <location>
        <begin position="4238"/>
        <end position="4318"/>
    </location>
</feature>
<dbReference type="InterPro" id="IPR001881">
    <property type="entry name" value="EGF-like_Ca-bd_dom"/>
</dbReference>
<dbReference type="Pfam" id="PF00008">
    <property type="entry name" value="EGF"/>
    <property type="match status" value="2"/>
</dbReference>
<feature type="domain" description="HYR" evidence="5">
    <location>
        <begin position="2010"/>
        <end position="2091"/>
    </location>
</feature>
<dbReference type="CDD" id="cd00054">
    <property type="entry name" value="EGF_CA"/>
    <property type="match status" value="3"/>
</dbReference>
<evidence type="ECO:0000259" key="5">
    <source>
        <dbReference type="PROSITE" id="PS50825"/>
    </source>
</evidence>
<evidence type="ECO:0000259" key="4">
    <source>
        <dbReference type="PROSITE" id="PS50026"/>
    </source>
</evidence>
<feature type="domain" description="HYR" evidence="5">
    <location>
        <begin position="3436"/>
        <end position="3520"/>
    </location>
</feature>
<keyword evidence="1" id="KW-0677">Repeat</keyword>
<feature type="domain" description="HYR" evidence="5">
    <location>
        <begin position="2341"/>
        <end position="2423"/>
    </location>
</feature>
<feature type="domain" description="HYR" evidence="5">
    <location>
        <begin position="3870"/>
        <end position="3951"/>
    </location>
</feature>
<feature type="domain" description="EGF-like" evidence="4">
    <location>
        <begin position="146"/>
        <end position="183"/>
    </location>
</feature>
<feature type="disulfide bond" evidence="3">
    <location>
        <begin position="173"/>
        <end position="182"/>
    </location>
</feature>
<reference evidence="6" key="1">
    <citation type="submission" date="2021-10" db="EMBL/GenBank/DDBJ databases">
        <title>Tropical sea cucumber genome reveals ecological adaptation and Cuvierian tubules defense mechanism.</title>
        <authorList>
            <person name="Chen T."/>
        </authorList>
    </citation>
    <scope>NUCLEOTIDE SEQUENCE</scope>
    <source>
        <strain evidence="6">Nanhai2018</strain>
        <tissue evidence="6">Muscle</tissue>
    </source>
</reference>
<feature type="disulfide bond" evidence="3">
    <location>
        <begin position="481"/>
        <end position="490"/>
    </location>
</feature>
<dbReference type="InterPro" id="IPR003410">
    <property type="entry name" value="HYR_dom"/>
</dbReference>
<feature type="domain" description="HYR" evidence="5">
    <location>
        <begin position="1594"/>
        <end position="1677"/>
    </location>
</feature>
<accession>A0A9Q0YIQ0</accession>
<feature type="domain" description="EGF-like" evidence="4">
    <location>
        <begin position="456"/>
        <end position="491"/>
    </location>
</feature>
<dbReference type="PROSITE" id="PS50825">
    <property type="entry name" value="HYR"/>
    <property type="match status" value="38"/>
</dbReference>
<evidence type="ECO:0000256" key="2">
    <source>
        <dbReference type="ARBA" id="ARBA00023157"/>
    </source>
</evidence>
<dbReference type="Gene3D" id="2.10.25.10">
    <property type="entry name" value="Laminin"/>
    <property type="match status" value="7"/>
</dbReference>
<feature type="disulfide bond" evidence="3">
    <location>
        <begin position="339"/>
        <end position="348"/>
    </location>
</feature>
<feature type="disulfide bond" evidence="3">
    <location>
        <begin position="460"/>
        <end position="470"/>
    </location>
</feature>
<feature type="domain" description="HYR" evidence="5">
    <location>
        <begin position="494"/>
        <end position="579"/>
    </location>
</feature>
<feature type="domain" description="HYR" evidence="5">
    <location>
        <begin position="3521"/>
        <end position="3608"/>
    </location>
</feature>
<keyword evidence="7" id="KW-1185">Reference proteome</keyword>
<feature type="domain" description="HYR" evidence="5">
    <location>
        <begin position="830"/>
        <end position="915"/>
    </location>
</feature>
<feature type="domain" description="HYR" evidence="5">
    <location>
        <begin position="2092"/>
        <end position="2175"/>
    </location>
</feature>
<keyword evidence="2 3" id="KW-1015">Disulfide bond</keyword>
<feature type="domain" description="HYR" evidence="5">
    <location>
        <begin position="664"/>
        <end position="747"/>
    </location>
</feature>
<feature type="domain" description="EGF-like" evidence="4">
    <location>
        <begin position="408"/>
        <end position="453"/>
    </location>
</feature>
<evidence type="ECO:0000313" key="7">
    <source>
        <dbReference type="Proteomes" id="UP001152320"/>
    </source>
</evidence>
<dbReference type="PROSITE" id="PS01186">
    <property type="entry name" value="EGF_2"/>
    <property type="match status" value="5"/>
</dbReference>
<feature type="domain" description="HYR" evidence="5">
    <location>
        <begin position="917"/>
        <end position="999"/>
    </location>
</feature>
<dbReference type="InterPro" id="IPR000742">
    <property type="entry name" value="EGF"/>
</dbReference>
<feature type="domain" description="EGF-like" evidence="4">
    <location>
        <begin position="355"/>
        <end position="401"/>
    </location>
</feature>
<feature type="domain" description="HYR" evidence="5">
    <location>
        <begin position="1926"/>
        <end position="2009"/>
    </location>
</feature>
<feature type="domain" description="HYR" evidence="5">
    <location>
        <begin position="1093"/>
        <end position="1178"/>
    </location>
</feature>
<feature type="domain" description="HYR" evidence="5">
    <location>
        <begin position="1678"/>
        <end position="1760"/>
    </location>
</feature>
<proteinExistence type="predicted"/>
<dbReference type="PROSITE" id="PS50026">
    <property type="entry name" value="EGF_3"/>
    <property type="match status" value="8"/>
</dbReference>
<feature type="domain" description="EGF-like" evidence="4">
    <location>
        <begin position="314"/>
        <end position="349"/>
    </location>
</feature>
<feature type="domain" description="HYR" evidence="5">
    <location>
        <begin position="3094"/>
        <end position="3180"/>
    </location>
</feature>
<feature type="domain" description="HYR" evidence="5">
    <location>
        <begin position="2509"/>
        <end position="2595"/>
    </location>
</feature>
<feature type="domain" description="HYR" evidence="5">
    <location>
        <begin position="3609"/>
        <end position="3689"/>
    </location>
</feature>
<feature type="domain" description="HYR" evidence="5">
    <location>
        <begin position="3265"/>
        <end position="3349"/>
    </location>
</feature>
<dbReference type="PROSITE" id="PS00022">
    <property type="entry name" value="EGF_1"/>
    <property type="match status" value="8"/>
</dbReference>
<feature type="disulfide bond" evidence="3">
    <location>
        <begin position="391"/>
        <end position="400"/>
    </location>
</feature>
<keyword evidence="3" id="KW-0245">EGF-like domain</keyword>
<feature type="domain" description="HYR" evidence="5">
    <location>
        <begin position="3006"/>
        <end position="3092"/>
    </location>
</feature>
<feature type="disulfide bond" evidence="3">
    <location>
        <begin position="443"/>
        <end position="452"/>
    </location>
</feature>
<feature type="domain" description="HYR" evidence="5">
    <location>
        <begin position="3181"/>
        <end position="3264"/>
    </location>
</feature>
<dbReference type="SUPFAM" id="SSF57196">
    <property type="entry name" value="EGF/Laminin"/>
    <property type="match status" value="4"/>
</dbReference>
<feature type="domain" description="EGF-like" evidence="4">
    <location>
        <begin position="267"/>
        <end position="306"/>
    </location>
</feature>
<comment type="caution">
    <text evidence="6">The sequence shown here is derived from an EMBL/GenBank/DDBJ whole genome shotgun (WGS) entry which is preliminary data.</text>
</comment>
<feature type="domain" description="HYR" evidence="5">
    <location>
        <begin position="1003"/>
        <end position="1092"/>
    </location>
</feature>
<gene>
    <name evidence="6" type="ORF">HOLleu_38457</name>
</gene>
<dbReference type="SMART" id="SM00179">
    <property type="entry name" value="EGF_CA"/>
    <property type="match status" value="6"/>
</dbReference>
<feature type="domain" description="HYR" evidence="5">
    <location>
        <begin position="62"/>
        <end position="146"/>
    </location>
</feature>
<dbReference type="EMBL" id="JAIZAY010000021">
    <property type="protein sequence ID" value="KAJ8021299.1"/>
    <property type="molecule type" value="Genomic_DNA"/>
</dbReference>
<feature type="domain" description="HYR" evidence="5">
    <location>
        <begin position="1428"/>
        <end position="1511"/>
    </location>
</feature>
<comment type="caution">
    <text evidence="3">Lacks conserved residue(s) required for the propagation of feature annotation.</text>
</comment>
<protein>
    <submittedName>
        <fullName evidence="6">Hyalin</fullName>
    </submittedName>
</protein>
<feature type="domain" description="HYR" evidence="5">
    <location>
        <begin position="4153"/>
        <end position="4237"/>
    </location>
</feature>
<evidence type="ECO:0000256" key="1">
    <source>
        <dbReference type="ARBA" id="ARBA00022737"/>
    </source>
</evidence>
<dbReference type="Pfam" id="PF02494">
    <property type="entry name" value="HYR"/>
    <property type="match status" value="33"/>
</dbReference>
<organism evidence="6 7">
    <name type="scientific">Holothuria leucospilota</name>
    <name type="common">Black long sea cucumber</name>
    <name type="synonym">Mertensiothuria leucospilota</name>
    <dbReference type="NCBI Taxonomy" id="206669"/>
    <lineage>
        <taxon>Eukaryota</taxon>
        <taxon>Metazoa</taxon>
        <taxon>Echinodermata</taxon>
        <taxon>Eleutherozoa</taxon>
        <taxon>Echinozoa</taxon>
        <taxon>Holothuroidea</taxon>
        <taxon>Aspidochirotacea</taxon>
        <taxon>Aspidochirotida</taxon>
        <taxon>Holothuriidae</taxon>
        <taxon>Holothuria</taxon>
    </lineage>
</organism>
<feature type="domain" description="HYR" evidence="5">
    <location>
        <begin position="4418"/>
        <end position="4498"/>
    </location>
</feature>
<feature type="domain" description="HYR" evidence="5">
    <location>
        <begin position="1263"/>
        <end position="1345"/>
    </location>
</feature>
<name>A0A9Q0YIQ0_HOLLE</name>
<dbReference type="PANTHER" id="PTHR24273:SF32">
    <property type="entry name" value="HYALIN"/>
    <property type="match status" value="1"/>
</dbReference>
<feature type="domain" description="HYR" evidence="5">
    <location>
        <begin position="2681"/>
        <end position="2764"/>
    </location>
</feature>
<feature type="disulfide bond" evidence="3">
    <location>
        <begin position="296"/>
        <end position="305"/>
    </location>
</feature>
<dbReference type="SMART" id="SM00181">
    <property type="entry name" value="EGF"/>
    <property type="match status" value="9"/>
</dbReference>
<dbReference type="PANTHER" id="PTHR24273">
    <property type="entry name" value="FI04643P-RELATED"/>
    <property type="match status" value="1"/>
</dbReference>
<feature type="domain" description="HYR" evidence="5">
    <location>
        <begin position="3690"/>
        <end position="3783"/>
    </location>
</feature>
<feature type="domain" description="HYR" evidence="5">
    <location>
        <begin position="2424"/>
        <end position="2507"/>
    </location>
</feature>
<sequence>MLMTYKSVCLIQTLQTSVCSVPIRGRLDVLSRRKPQNCSTMYSSQRLCFLLQLILYLLIISTSNAQVTIQSCSGDIVTDVLEGAIGAAVTYPLPVTTSVAPGEPTLQTQPPPPGSFFPLGDTLVTYTYRDVFSFEATCSFRITVREVDPCDLAQCLNGGLCIATSVTEFNCVCSGCFIGQSCQIATQACATNPCNGGQCVPRESNCNNFVCRCPPCSFGEFCERSVDACRNNDCVNSAVCVPADTGCSSYTCQCLGCFTGQFCQTAIPNPCNSFPCQNGGTCSRVPDTCSTFQCNCPSGFTGDRCETVTQVVTNPDPCNSFPCRNGVCVPQGAEYVCVCLEGYAGINCDTAVTAFTDRCSTVTCLNGGTCYNSYDSLSGTAVFSPQYCCICAPGFGGQNCATNLNFGGVDQCAVFQGPRCPSVAQCLNKYNSFRETNGYFCNCPVGLIGFDCSIPYFDPCSNNPCANGLCVPFFRYFICQCFPPFGGPNCDSIVDNTPPVVQNCPGDFTVRGTSDFPGYAVVNWAEPIAFDVVSDVLRVTRSREPGALYAYGETVFVEYTFTDEAGNTATCSFIVQVQAPPVNTPPTAPICPPVPSVVSFTGDIGNFVTWTIGSCDDAEDGSITPVCDPASGSFFNVGSTPVTCTCTDSGGLTRQCPLNAVVVMANTPPSTPNCPVVPAVVSFTGDIGNFVTWTIGACTDAEDGSITPVCDPASGSFFNVGSTPVTCTCTDSGSLTSDCGFNAIVLEANTPPSVPVCPFDPSATGLSQTFGNFVSWTIQDCSDTQDGIITPMCNPMSGSFFNLGSNPVTCTCTDSDGLMTDCTFNAIVNTPGSPPTVVDCPESPITQTVPFDSNSGTVTWQEPSATSNTGGTITVIQNRFPGSVFFIGETEVTYTFTDNPSGLTETCTFVVVVQRGDDTTPPVVNCPADTVDSIDITLSEMEVVFAEPSATDNSGIVFVQSQSHTPGNFFPPGLSTVTYVFSDTSGNTAECQFNVILERTQGVVISPTLQILDCPVGDIVRTAPLGATSLSVTWVEPTAISNSPLDNIVLTSNPPDPGTSFSVPSRTPVLYRFLNGRTSMVGECQFDIVINGGSTGFTFNNCPTVIRESGLPGSSFVMVTWPDITALTPRGTQAELFDQTRFSGSFFDVGTTAEVTYTFLDPVTGVTDTCTFIVDTTPTANTPPSSPVCPPDTFENSMAGNIGNFVSWTIGACTDVQDGSITPVCDPMSGSFFNVGSTPVTCTCTDLGGLSSQCSFDVVVIGQNTPPPMPVCPSVSPVVTFSGNIGNFVSWTIGPCDDAEDGNITPVCDPMSDSFFSVGSTPVTCTCTDSGSLSSQCTFDAVVVPENTPPSDPVCPIVSPVESFVGNIGNFVSWTIGACTDAQDGSITPVCDPMSDSFFSVGSTLVTCTCTDSGGLSSQCTFNALVVGQNTPPSTPVCPTVPSVISLDGNIGNFVSWTIGACTDAQDGSITPVCDPMSDSFFSIGPTQVTCTCTDSGGLSSECNFNVVVVGQNTPPSTPVCPTNPSAISLDDNIGNFVSWTIGACTDAQDGSITPVCDPVSGSFFSIGPTQVTCTCTDSGGLSSECDFNVVVVEQNTPPSTPVCPTVSPVISLDDNIGNFVSWTIGACTDTQDGSITPVCDPVSGSFFSVGSTQVTCTCTDSGGLSSQCTFNVVVFEQNTPPSTPVCPTVPSVISLDDNIGNFVSWTIGACTDAQDGSITPVCDPMSGAFFSVGSTLVTCTCTDSGGLSSDCSFSAVVIVVNTVPLDPVCPSVPPVVSFTGNIGNFVSWTIGTCTDAQDGSITPVCEPMSNSFFSVGSTPVTCTCTDSGGLTSDCGFNAIVLGANTPPSDPDCPNVAPVVSFTGNIGNFVSWTIGACTDVQDGSVTPVCDPMSNSFFSVGSTLVTCTCTDSGGLSSGCSFNAVVTGSNRPPSMPSCPSVAPVNGLGVGVGNFVSWTIGACTDAEDGSTTPVCNPMSDSFFSVGSTPVTCTCTDSGGLSSACTFNAVVIEVNTPPSTPSCPSVAPVTGLGGTVGNFVSWTIGACTDAQDGSITPVCDPMSDSFFSVGPTQVTCTCTDSGGLSSECSFTVVVTTALNPPPDPMCPIVAPASSLPGNIGNTVTWTIPACIDSEDGAITPVCSEVSGSLFPVGDNIVTCTCTDSDSLTSTCTFVVRVSSVGPLMCLNVPEPIVMFVDPGVSGSLVSWVEPTCSSPLATITCSESSPQFIFTGTTNAVLCMCSVGANTVSCVFTVAVMTSGPVNIQVMNCPNAPIQVTPPSGSSTIPVVWSAPFALTNSGDRANILSQTHAPGDLFDIPSVTQVTYVFEAFGAMEVCTFQVRVAQPAVVTIVQPCPTDFTTFANPGVLSIPISWTPPTAVNGNGAVVPVAFQSHFPGSLFSVPSTTTVTYVFSDSGASATCSFRITANIRIVPPTIINCPDDIQTTATVGTSVGVTWEPITAVTPTGQLGVLTSATHNSGDLFPIGKTGVTIVFSDPDASQNTATCQFQVCVSAPPDPPTLVSCPTDITQTANTLTTPVAVFWAPPTAVTSAGSFAIVTMRTHMSGDTFPIGTTPVSITLTDPVQFGQSVACTFQVTIFPPITPPVLTNCPNDITLTSTSGGGVTVVYDVPTAVTQGGQPAALISQSHFPGQVFPVGKTIVRYTFGDPTTTSSTTECVFCITIELVLSPPVITSCPGRTQTTSATGGSVSVSWAAPAAVSGGQIARLLSQTHFPGSLFPVGVTNVQYIFSDPNNVAVTSTCEFDVEVLGPPTLINCPADITEVSSSGTGLVITWNPPSAVTSQGFVAQMQSQTHTSGQFLPVGITCVEIIFIDPASGLTVSCLFKIIILGPPVITGCPADQTVTSVQNTVSVTWVPPTAVSTRGIPLAPSATRAPGSLFPSPSTTIVTYSFTDPESGLTNQCVFTVTVIRPDPPTLVSCPSDITMSGALGTNVPVTFIPPSAVSQGQIVPCVSSQQVPPVFLVPSMTTIVYTCTDVRGLSVTCAFDIVITVQQSPPTVSRCPTDFMLEGPRGAASVQVTWIEPTAVTSSGLPADVSSNFSPGNEFPIPTNVAVTYIFTDPQSGLQDNSCSFFIVITVPPAIVAPTVLGCPADVELDVNNAETVSVSWTEPTAVSNTPGGTVTVTSTRVSGSTFLVPSTELVVYTFSDSFAPGLTTECRFTVTVTGVDTIPPTIQNCPGNIVLTIMEDVPTQVVAWIPPTATDRGQPVAGTSNFDPGDQFPTRTSTGVLYSFIDQAGNENRCTFAVSVIVRDIEPPVVSNCPEVISVTAAINQQVVPLTWDEPTAVDNFGGGVSVTRTHMPGDAFMVDTSTLVTYLFTDAAGNTAVCIFAVSVTSAPDDPPNIVFCPSNILRTAAAGATTLSVVWQEPLAQDDSGFPVGVISSHMIGDRFVVGDTTTVLYTFTDNAGQVAVCTFTVTVTAPPDTNPPAVTNCPMSVLFERVATGSPIVLVDWEEPVATDQESVVTVVQSHVPPLSLPVGSTVLVTYTFSDQSGNSAVCSFTIFVLPADSTPPVFMNCPTDIRVPARVTDVATSAVAWLEPVAMDVSSEPVVVTVNFPPGTEFVIGTPVTVVYTATDSATIPNTAECTFTVEVLPFDNVDPVIINCPTPITVSVLPSFTTAAVFWVPPMTVDIATFTSNFQPGNEFLADTTTEVIYTLTDTSGNTATCDFTVTVVRDGNPPALQQPCPRLDIEMSFPIGIGEVPIATLWPAPVAVEPFLQVTTTATVDPDYFNFQNGFLPVDGVQRQVRYRFMDSLGNAQDCVFFVTLTEDTGPAPPPVFTTCPPTVLFTLTAQTGATASRTWPVVEAVDPNGGPITITTTPDNVDSFPVGSTTVTITATNDEGTSSSCVFFVLVTADDIPPVANCPVEVREVLPMDETTVVVTWNVEFTDNSLTVTVMQDGPRSGDSFGVGTAVVMYTASDAAGNVATCTFNVIVSADPGITITPTNCPSTFTAFTNDPSLQAVMFPQITAVDENGITLMGVLTNPPDNSFTPTNPVQVQTVTFTFMDGAGQTALCMIELSFTLDRTSPTFGNCPQGNTLSGTLPQGATTVSIPAVQMISAVDDSNMSPTVTTNPADVTSFPFGTTPVTFTATDVAGNTAQCTFTVEVNAAPCTPNPCEFPLTQVCTPVIADNTFTCADDVDPPTFFNCPTTPIQATPPPGQNTVVVTIPVVTATDNLDTDLISASNAPAGNVFTAGTTSVTITFTDDAGNVATCMFDVQVDDVVPPEIQGCPSPNPISVSLPPGQDMVTVPQLTVTDNLDVNPMVIRVPDSNSFPAGITPVSVTATDASGNIDTCAYNVEVSSPCDAVLCAPPSSCRNTVGGPTCGVSCEFAPCNSQSNFCIEITPGVGTCTGDTVECMTICPVPTPTLSCQAGRCISSPLLRTDCNGGCLVGQTCSFGVCVIDTDPPTANCPADITGDLPPNQQTVTIALPVTANDALDPNPAILISPVDNQFSAGSTIVAVTAIDDAGNMDTCTFNVIVTAAVVDPCDPNPCLNGGTCNPSGNSFFCLCESGFSGNTCAMMDPDPCDPSPCAGTTEVCSATGGVAVCTDVCAPNPCQGATEVCSLSNGAAQCTDLCSPNLCPAQASNCYVTVAGVQQCTAGHPCQAAIPPCLVNQPCFPLPNNLFMCGDACNPSPCQGATEVCSISIGGAAMCTDLCDPTPCQGATQVCSVVNSVTLCTDFCNPTSCTGATEVCSVINNVGQCTDVCDPTPCQGATEVCSLSNGVAQCTGRYG</sequence>
<feature type="disulfide bond" evidence="3">
    <location>
        <begin position="318"/>
        <end position="328"/>
    </location>
</feature>
<feature type="domain" description="EGF-like" evidence="4">
    <location>
        <begin position="4500"/>
        <end position="4536"/>
    </location>
</feature>
<evidence type="ECO:0000256" key="3">
    <source>
        <dbReference type="PROSITE-ProRule" id="PRU00076"/>
    </source>
</evidence>
<feature type="domain" description="HYR" evidence="5">
    <location>
        <begin position="1179"/>
        <end position="1262"/>
    </location>
</feature>
<feature type="domain" description="HYR" evidence="5">
    <location>
        <begin position="1761"/>
        <end position="1843"/>
    </location>
</feature>
<feature type="domain" description="HYR" evidence="5">
    <location>
        <begin position="2597"/>
        <end position="2680"/>
    </location>
</feature>
<feature type="domain" description="HYR" evidence="5">
    <location>
        <begin position="3786"/>
        <end position="3869"/>
    </location>
</feature>
<feature type="domain" description="HYR" evidence="5">
    <location>
        <begin position="4038"/>
        <end position="4124"/>
    </location>
</feature>